<name>A0A371E1A0_MUCPR</name>
<dbReference type="Proteomes" id="UP000257109">
    <property type="component" value="Unassembled WGS sequence"/>
</dbReference>
<protein>
    <submittedName>
        <fullName evidence="1">Uncharacterized protein</fullName>
    </submittedName>
</protein>
<gene>
    <name evidence="1" type="ORF">CR513_62113</name>
</gene>
<keyword evidence="2" id="KW-1185">Reference proteome</keyword>
<evidence type="ECO:0000313" key="1">
    <source>
        <dbReference type="EMBL" id="RDX58563.1"/>
    </source>
</evidence>
<dbReference type="OrthoDB" id="1400091at2759"/>
<dbReference type="EMBL" id="QJKJ01017361">
    <property type="protein sequence ID" value="RDX58563.1"/>
    <property type="molecule type" value="Genomic_DNA"/>
</dbReference>
<comment type="caution">
    <text evidence="1">The sequence shown here is derived from an EMBL/GenBank/DDBJ whole genome shotgun (WGS) entry which is preliminary data.</text>
</comment>
<organism evidence="1 2">
    <name type="scientific">Mucuna pruriens</name>
    <name type="common">Velvet bean</name>
    <name type="synonym">Dolichos pruriens</name>
    <dbReference type="NCBI Taxonomy" id="157652"/>
    <lineage>
        <taxon>Eukaryota</taxon>
        <taxon>Viridiplantae</taxon>
        <taxon>Streptophyta</taxon>
        <taxon>Embryophyta</taxon>
        <taxon>Tracheophyta</taxon>
        <taxon>Spermatophyta</taxon>
        <taxon>Magnoliopsida</taxon>
        <taxon>eudicotyledons</taxon>
        <taxon>Gunneridae</taxon>
        <taxon>Pentapetalae</taxon>
        <taxon>rosids</taxon>
        <taxon>fabids</taxon>
        <taxon>Fabales</taxon>
        <taxon>Fabaceae</taxon>
        <taxon>Papilionoideae</taxon>
        <taxon>50 kb inversion clade</taxon>
        <taxon>NPAAA clade</taxon>
        <taxon>indigoferoid/millettioid clade</taxon>
        <taxon>Phaseoleae</taxon>
        <taxon>Mucuna</taxon>
    </lineage>
</organism>
<dbReference type="AlphaFoldDB" id="A0A371E1A0"/>
<reference evidence="1" key="1">
    <citation type="submission" date="2018-05" db="EMBL/GenBank/DDBJ databases">
        <title>Draft genome of Mucuna pruriens seed.</title>
        <authorList>
            <person name="Nnadi N.E."/>
            <person name="Vos R."/>
            <person name="Hasami M.H."/>
            <person name="Devisetty U.K."/>
            <person name="Aguiy J.C."/>
        </authorList>
    </citation>
    <scope>NUCLEOTIDE SEQUENCE [LARGE SCALE GENOMIC DNA]</scope>
    <source>
        <strain evidence="1">JCA_2017</strain>
    </source>
</reference>
<sequence>MLTKAARPMYFFGQPSRSWVEIRGTIDLQTTFGPRLDTKSIPIKLTVVNAWTSYNIILGHLALNRLREIMSMPHLCMKYPMDSRRGTVWPDQCITQRHYEASLKAGSKRVNSANKGVSHRSNIHFVELDPR</sequence>
<proteinExistence type="predicted"/>
<evidence type="ECO:0000313" key="2">
    <source>
        <dbReference type="Proteomes" id="UP000257109"/>
    </source>
</evidence>
<feature type="non-terminal residue" evidence="1">
    <location>
        <position position="1"/>
    </location>
</feature>
<accession>A0A371E1A0</accession>